<comment type="caution">
    <text evidence="15">The sequence shown here is derived from an EMBL/GenBank/DDBJ whole genome shotgun (WGS) entry which is preliminary data.</text>
</comment>
<dbReference type="Pfam" id="PF03796">
    <property type="entry name" value="DnaB_C"/>
    <property type="match status" value="1"/>
</dbReference>
<dbReference type="GO" id="GO:0043139">
    <property type="term" value="F:5'-3' DNA helicase activity"/>
    <property type="evidence" value="ECO:0007669"/>
    <property type="project" value="UniProtKB-EC"/>
</dbReference>
<keyword evidence="7 13" id="KW-0067">ATP-binding</keyword>
<evidence type="ECO:0000256" key="5">
    <source>
        <dbReference type="ARBA" id="ARBA00022801"/>
    </source>
</evidence>
<dbReference type="FunFam" id="1.10.860.10:FF:000001">
    <property type="entry name" value="Replicative DNA helicase"/>
    <property type="match status" value="1"/>
</dbReference>
<keyword evidence="3 13" id="KW-0235">DNA replication</keyword>
<dbReference type="GO" id="GO:0005524">
    <property type="term" value="F:ATP binding"/>
    <property type="evidence" value="ECO:0007669"/>
    <property type="project" value="UniProtKB-UniRule"/>
</dbReference>
<comment type="function">
    <text evidence="10 13">The main replicative DNA helicase, it participates in initiation and elongation during chromosome replication. Travels ahead of the DNA replisome, separating dsDNA into templates for DNA synthesis. A processive ATP-dependent 5'-3' DNA helicase it has DNA-dependent ATPase activity.</text>
</comment>
<evidence type="ECO:0000256" key="12">
    <source>
        <dbReference type="NCBIfam" id="TIGR00665"/>
    </source>
</evidence>
<dbReference type="AlphaFoldDB" id="A0A4Q0U8L8"/>
<dbReference type="PANTHER" id="PTHR30153:SF2">
    <property type="entry name" value="REPLICATIVE DNA HELICASE"/>
    <property type="match status" value="1"/>
</dbReference>
<keyword evidence="5 13" id="KW-0378">Hydrolase</keyword>
<comment type="catalytic activity">
    <reaction evidence="11 13">
        <text>ATP + H2O = ADP + phosphate + H(+)</text>
        <dbReference type="Rhea" id="RHEA:13065"/>
        <dbReference type="ChEBI" id="CHEBI:15377"/>
        <dbReference type="ChEBI" id="CHEBI:15378"/>
        <dbReference type="ChEBI" id="CHEBI:30616"/>
        <dbReference type="ChEBI" id="CHEBI:43474"/>
        <dbReference type="ChEBI" id="CHEBI:456216"/>
        <dbReference type="EC" id="5.6.2.3"/>
    </reaction>
</comment>
<dbReference type="PANTHER" id="PTHR30153">
    <property type="entry name" value="REPLICATIVE DNA HELICASE DNAB"/>
    <property type="match status" value="1"/>
</dbReference>
<dbReference type="GO" id="GO:0005829">
    <property type="term" value="C:cytosol"/>
    <property type="evidence" value="ECO:0007669"/>
    <property type="project" value="TreeGrafter"/>
</dbReference>
<dbReference type="InterPro" id="IPR007694">
    <property type="entry name" value="DNA_helicase_DnaB-like_C"/>
</dbReference>
<dbReference type="NCBIfam" id="TIGR00665">
    <property type="entry name" value="DnaB"/>
    <property type="match status" value="1"/>
</dbReference>
<reference evidence="15" key="2">
    <citation type="submission" date="2021-09" db="EMBL/GenBank/DDBJ databases">
        <authorList>
            <person name="Gilroy R."/>
        </authorList>
    </citation>
    <scope>NUCLEOTIDE SEQUENCE</scope>
    <source>
        <strain evidence="15">4100</strain>
    </source>
</reference>
<gene>
    <name evidence="15" type="primary">dnaB</name>
    <name evidence="15" type="ORF">K8V47_01270</name>
</gene>
<dbReference type="Gene3D" id="1.10.860.10">
    <property type="entry name" value="DNAb Helicase, Chain A"/>
    <property type="match status" value="1"/>
</dbReference>
<evidence type="ECO:0000256" key="3">
    <source>
        <dbReference type="ARBA" id="ARBA00022705"/>
    </source>
</evidence>
<accession>A0A4Q0U8L8</accession>
<dbReference type="GO" id="GO:0006269">
    <property type="term" value="P:DNA replication, synthesis of primer"/>
    <property type="evidence" value="ECO:0007669"/>
    <property type="project" value="UniProtKB-UniRule"/>
</dbReference>
<evidence type="ECO:0000256" key="9">
    <source>
        <dbReference type="ARBA" id="ARBA00023235"/>
    </source>
</evidence>
<dbReference type="InterPro" id="IPR007692">
    <property type="entry name" value="DNA_helicase_DnaB"/>
</dbReference>
<evidence type="ECO:0000256" key="11">
    <source>
        <dbReference type="ARBA" id="ARBA00048954"/>
    </source>
</evidence>
<evidence type="ECO:0000313" key="15">
    <source>
        <dbReference type="EMBL" id="HJE38382.1"/>
    </source>
</evidence>
<keyword evidence="4 13" id="KW-0547">Nucleotide-binding</keyword>
<comment type="similarity">
    <text evidence="1 13">Belongs to the helicase family. DnaB subfamily.</text>
</comment>
<evidence type="ECO:0000256" key="13">
    <source>
        <dbReference type="RuleBase" id="RU362085"/>
    </source>
</evidence>
<dbReference type="Proteomes" id="UP000711407">
    <property type="component" value="Unassembled WGS sequence"/>
</dbReference>
<dbReference type="GO" id="GO:0016787">
    <property type="term" value="F:hydrolase activity"/>
    <property type="evidence" value="ECO:0007669"/>
    <property type="project" value="UniProtKB-KW"/>
</dbReference>
<dbReference type="CDD" id="cd00984">
    <property type="entry name" value="DnaB_C"/>
    <property type="match status" value="1"/>
</dbReference>
<evidence type="ECO:0000256" key="6">
    <source>
        <dbReference type="ARBA" id="ARBA00022806"/>
    </source>
</evidence>
<evidence type="ECO:0000256" key="7">
    <source>
        <dbReference type="ARBA" id="ARBA00022840"/>
    </source>
</evidence>
<keyword evidence="8 13" id="KW-0238">DNA-binding</keyword>
<protein>
    <recommendedName>
        <fullName evidence="12 13">Replicative DNA helicase</fullName>
        <ecNumber evidence="12 13">5.6.2.3</ecNumber>
    </recommendedName>
</protein>
<evidence type="ECO:0000256" key="1">
    <source>
        <dbReference type="ARBA" id="ARBA00008428"/>
    </source>
</evidence>
<keyword evidence="9" id="KW-0413">Isomerase</keyword>
<dbReference type="PROSITE" id="PS51199">
    <property type="entry name" value="SF4_HELICASE"/>
    <property type="match status" value="1"/>
</dbReference>
<feature type="compositionally biased region" description="Basic and acidic residues" evidence="14">
    <location>
        <begin position="1"/>
        <end position="16"/>
    </location>
</feature>
<dbReference type="SUPFAM" id="SSF52540">
    <property type="entry name" value="P-loop containing nucleoside triphosphate hydrolases"/>
    <property type="match status" value="1"/>
</dbReference>
<name>A0A4Q0U8L8_9BACT</name>
<organism evidence="15 16">
    <name type="scientific">Candidatus Amulumruptor caecigallinarius</name>
    <dbReference type="NCBI Taxonomy" id="2109911"/>
    <lineage>
        <taxon>Bacteria</taxon>
        <taxon>Pseudomonadati</taxon>
        <taxon>Bacteroidota</taxon>
        <taxon>Bacteroidia</taxon>
        <taxon>Bacteroidales</taxon>
        <taxon>Muribaculaceae</taxon>
        <taxon>Candidatus Amulumruptor</taxon>
    </lineage>
</organism>
<dbReference type="EMBL" id="DYXT01000010">
    <property type="protein sequence ID" value="HJE38382.1"/>
    <property type="molecule type" value="Genomic_DNA"/>
</dbReference>
<evidence type="ECO:0000313" key="16">
    <source>
        <dbReference type="Proteomes" id="UP000711407"/>
    </source>
</evidence>
<dbReference type="Pfam" id="PF00772">
    <property type="entry name" value="DnaB"/>
    <property type="match status" value="1"/>
</dbReference>
<dbReference type="InterPro" id="IPR036185">
    <property type="entry name" value="DNA_heli_DnaB-like_N_sf"/>
</dbReference>
<evidence type="ECO:0000256" key="10">
    <source>
        <dbReference type="ARBA" id="ARBA00044932"/>
    </source>
</evidence>
<dbReference type="GO" id="GO:1990077">
    <property type="term" value="C:primosome complex"/>
    <property type="evidence" value="ECO:0007669"/>
    <property type="project" value="UniProtKB-UniRule"/>
</dbReference>
<dbReference type="InterPro" id="IPR007693">
    <property type="entry name" value="DNA_helicase_DnaB-like_N"/>
</dbReference>
<dbReference type="GO" id="GO:0003677">
    <property type="term" value="F:DNA binding"/>
    <property type="evidence" value="ECO:0007669"/>
    <property type="project" value="UniProtKB-UniRule"/>
</dbReference>
<dbReference type="SUPFAM" id="SSF48024">
    <property type="entry name" value="N-terminal domain of DnaB helicase"/>
    <property type="match status" value="1"/>
</dbReference>
<keyword evidence="6 13" id="KW-0347">Helicase</keyword>
<sequence>MPGDFKPNRSKPDYNKKGPNNIEAQAIAEIAGRKAPRDKELEEAVLGALMLEKDAYTIVCDLLKPESFYEPENQVIYEAIQHLGASQQPIDMLTVTERLRLDGNLDKAGGALRITELTTRVTSAAHVEFHSRIISQKYLARELISFASRIEQMAFDESNDVEDLLQEAEGKLFEISQRNVKKDVVQIDPVISQAIETIQTAANRTSGLSGLQSGFHKLDELTSGWQNSDLIIIAARPAMGKTAFVLSMARNMAVDYNTPVAVFSLEMSKVQLVNRLISNVTELEGEKIKSGQLTQMEWDQLMGRIKKLYGAPLYIDDTASLSIFELRTKARRLVREHQVKFIIIDYLQLMNASGMKFGSREQEVSMISRNLKQLAKELDIPIVALSQLNRSVESRGDSAAGKRPQLSDLRESGAIEQDADIVCFIHRPEYYLRSGVDASGNDIRGLAEFIVAKHRSGRVDDVKMRFRAKFARFENWEDDTTFAATTVGSRMNSDDGFGNVGATPFNGGTANLTPTDPNETAPF</sequence>
<feature type="compositionally biased region" description="Polar residues" evidence="14">
    <location>
        <begin position="506"/>
        <end position="523"/>
    </location>
</feature>
<proteinExistence type="inferred from homology"/>
<dbReference type="EC" id="5.6.2.3" evidence="12 13"/>
<evidence type="ECO:0000256" key="8">
    <source>
        <dbReference type="ARBA" id="ARBA00023125"/>
    </source>
</evidence>
<dbReference type="InterPro" id="IPR016136">
    <property type="entry name" value="DNA_helicase_N/primase_C"/>
</dbReference>
<evidence type="ECO:0000256" key="2">
    <source>
        <dbReference type="ARBA" id="ARBA00022515"/>
    </source>
</evidence>
<feature type="region of interest" description="Disordered" evidence="14">
    <location>
        <begin position="501"/>
        <end position="523"/>
    </location>
</feature>
<evidence type="ECO:0000256" key="14">
    <source>
        <dbReference type="SAM" id="MobiDB-lite"/>
    </source>
</evidence>
<evidence type="ECO:0000256" key="4">
    <source>
        <dbReference type="ARBA" id="ARBA00022741"/>
    </source>
</evidence>
<dbReference type="Gene3D" id="3.40.50.300">
    <property type="entry name" value="P-loop containing nucleotide triphosphate hydrolases"/>
    <property type="match status" value="1"/>
</dbReference>
<feature type="region of interest" description="Disordered" evidence="14">
    <location>
        <begin position="1"/>
        <end position="21"/>
    </location>
</feature>
<reference evidence="15" key="1">
    <citation type="journal article" date="2021" name="PeerJ">
        <title>Extensive microbial diversity within the chicken gut microbiome revealed by metagenomics and culture.</title>
        <authorList>
            <person name="Gilroy R."/>
            <person name="Ravi A."/>
            <person name="Getino M."/>
            <person name="Pursley I."/>
            <person name="Horton D.L."/>
            <person name="Alikhan N.F."/>
            <person name="Baker D."/>
            <person name="Gharbi K."/>
            <person name="Hall N."/>
            <person name="Watson M."/>
            <person name="Adriaenssens E.M."/>
            <person name="Foster-Nyarko E."/>
            <person name="Jarju S."/>
            <person name="Secka A."/>
            <person name="Antonio M."/>
            <person name="Oren A."/>
            <person name="Chaudhuri R.R."/>
            <person name="La Ragione R."/>
            <person name="Hildebrand F."/>
            <person name="Pallen M.J."/>
        </authorList>
    </citation>
    <scope>NUCLEOTIDE SEQUENCE</scope>
    <source>
        <strain evidence="15">4100</strain>
    </source>
</reference>
<dbReference type="InterPro" id="IPR027417">
    <property type="entry name" value="P-loop_NTPase"/>
</dbReference>
<keyword evidence="2 13" id="KW-0639">Primosome</keyword>